<dbReference type="InterPro" id="IPR050834">
    <property type="entry name" value="Glycosyltransf_2"/>
</dbReference>
<feature type="compositionally biased region" description="Gly residues" evidence="1">
    <location>
        <begin position="677"/>
        <end position="690"/>
    </location>
</feature>
<evidence type="ECO:0000256" key="1">
    <source>
        <dbReference type="SAM" id="MobiDB-lite"/>
    </source>
</evidence>
<dbReference type="PANTHER" id="PTHR43685">
    <property type="entry name" value="GLYCOSYLTRANSFERASE"/>
    <property type="match status" value="1"/>
</dbReference>
<keyword evidence="4" id="KW-1185">Reference proteome</keyword>
<dbReference type="EMBL" id="JACHLY010000001">
    <property type="protein sequence ID" value="MBB5996913.1"/>
    <property type="molecule type" value="Genomic_DNA"/>
</dbReference>
<dbReference type="PANTHER" id="PTHR43685:SF2">
    <property type="entry name" value="GLYCOSYLTRANSFERASE 2-LIKE DOMAIN-CONTAINING PROTEIN"/>
    <property type="match status" value="1"/>
</dbReference>
<reference evidence="3 4" key="1">
    <citation type="submission" date="2020-08" db="EMBL/GenBank/DDBJ databases">
        <title>Sequencing the genomes of 1000 actinobacteria strains.</title>
        <authorList>
            <person name="Klenk H.-P."/>
        </authorList>
    </citation>
    <scope>NUCLEOTIDE SEQUENCE [LARGE SCALE GENOMIC DNA]</scope>
    <source>
        <strain evidence="3 4">DSM 44593</strain>
    </source>
</reference>
<feature type="compositionally biased region" description="Low complexity" evidence="1">
    <location>
        <begin position="667"/>
        <end position="676"/>
    </location>
</feature>
<evidence type="ECO:0000259" key="2">
    <source>
        <dbReference type="Pfam" id="PF00535"/>
    </source>
</evidence>
<feature type="region of interest" description="Disordered" evidence="1">
    <location>
        <begin position="663"/>
        <end position="699"/>
    </location>
</feature>
<dbReference type="Proteomes" id="UP000578077">
    <property type="component" value="Unassembled WGS sequence"/>
</dbReference>
<proteinExistence type="predicted"/>
<name>A0A841E711_9ACTN</name>
<evidence type="ECO:0000313" key="4">
    <source>
        <dbReference type="Proteomes" id="UP000578077"/>
    </source>
</evidence>
<dbReference type="Pfam" id="PF00535">
    <property type="entry name" value="Glycos_transf_2"/>
    <property type="match status" value="1"/>
</dbReference>
<comment type="caution">
    <text evidence="3">The sequence shown here is derived from an EMBL/GenBank/DDBJ whole genome shotgun (WGS) entry which is preliminary data.</text>
</comment>
<dbReference type="Gene3D" id="3.90.550.10">
    <property type="entry name" value="Spore Coat Polysaccharide Biosynthesis Protein SpsA, Chain A"/>
    <property type="match status" value="1"/>
</dbReference>
<dbReference type="CDD" id="cd00761">
    <property type="entry name" value="Glyco_tranf_GTA_type"/>
    <property type="match status" value="1"/>
</dbReference>
<accession>A0A841E711</accession>
<gene>
    <name evidence="3" type="ORF">HNR25_000664</name>
</gene>
<organism evidence="3 4">
    <name type="scientific">Streptomonospora salina</name>
    <dbReference type="NCBI Taxonomy" id="104205"/>
    <lineage>
        <taxon>Bacteria</taxon>
        <taxon>Bacillati</taxon>
        <taxon>Actinomycetota</taxon>
        <taxon>Actinomycetes</taxon>
        <taxon>Streptosporangiales</taxon>
        <taxon>Nocardiopsidaceae</taxon>
        <taxon>Streptomonospora</taxon>
    </lineage>
</organism>
<dbReference type="RefSeq" id="WP_312862329.1">
    <property type="nucleotide sequence ID" value="NZ_BAABKT010000003.1"/>
</dbReference>
<protein>
    <recommendedName>
        <fullName evidence="2">Glycosyltransferase 2-like domain-containing protein</fullName>
    </recommendedName>
</protein>
<dbReference type="InterPro" id="IPR001173">
    <property type="entry name" value="Glyco_trans_2-like"/>
</dbReference>
<dbReference type="SUPFAM" id="SSF53448">
    <property type="entry name" value="Nucleotide-diphospho-sugar transferases"/>
    <property type="match status" value="1"/>
</dbReference>
<feature type="domain" description="Glycosyltransferase 2-like" evidence="2">
    <location>
        <begin position="489"/>
        <end position="569"/>
    </location>
</feature>
<dbReference type="InterPro" id="IPR029044">
    <property type="entry name" value="Nucleotide-diphossugar_trans"/>
</dbReference>
<sequence length="699" mass="72747">MTGEPVEEVLDRALHLCGGAPALVGHIGEGAGRGLGAVALRSGDRRVDLERTSAHGGPLLDAAVSAPSGVAAAEPPGGTGSAPAAGVVAVVAATVADLRRAVSLGSRLPRTHQVVVVVGSAAHHEPPLPAAPGLGQWRQLQEARVRRLGAAGHWACELYFLEPVDPGPALNAVADGAIGRPRGPAPTPAAALSGADAPSWLPGQARAVAAAPAGPVPLNRTTPLADVALRVGGAVHPRWEDDEVPALDRPASDELSWSAISGPEGPRRIRRASLGRGAPAQLPPVDERVVNPVGFVGEAGRRVGDLVARDGRPAVIAGNEVVARLPDSGAVTEVELARLRGLRAVRFGWSGHSGPLAAMRAVAGLAAGGVPLFTTQEAPAWAAPLGAELSTLLTSVTAEDLADQLCRERHSIALRRCALRTHSVSARWRTLGAHAGVVPAPEPRVSVLLCTRRPELVGFALEQIGRQRGVELEVVLALHGFGTDAPGVAGAVERFAAGGREITVYEADQDDVFGAVLNRAAARARGSVVAKMDDDDFYSPDYLADLLLARTYASADVVGCGPEFVYLEDIDRTVWRPGASERIIPHVSGGSLLTDRVVLEECGGFRPLARAVDTQLLLAVRGSGGRIYRTHAHNYLIRRRSSGHTWVEHHGYFLRNSLRQWPGRRPAGLPEEQAGPAGEGGGDAEGGAGSRGDRESEAV</sequence>
<evidence type="ECO:0000313" key="3">
    <source>
        <dbReference type="EMBL" id="MBB5996913.1"/>
    </source>
</evidence>
<dbReference type="AlphaFoldDB" id="A0A841E711"/>